<dbReference type="KEGG" id="tle:Tlet_1692"/>
<proteinExistence type="predicted"/>
<dbReference type="SMART" id="SM00893">
    <property type="entry name" value="ETF"/>
    <property type="match status" value="1"/>
</dbReference>
<dbReference type="Pfam" id="PF01012">
    <property type="entry name" value="ETF"/>
    <property type="match status" value="1"/>
</dbReference>
<dbReference type="CDD" id="cd01714">
    <property type="entry name" value="ETF_beta"/>
    <property type="match status" value="1"/>
</dbReference>
<keyword evidence="3" id="KW-1185">Reference proteome</keyword>
<dbReference type="Proteomes" id="UP000002016">
    <property type="component" value="Chromosome"/>
</dbReference>
<sequence length="266" mass="29222">MKILVLAKQVPDTDRVKIDPETGTMIREGLDAIMNPLDMHALELALNLKESHQAHITVMSMGPMNCEEVLKDAYALGADRAILLSDPFFAGSDTWATSFTLSEAIKRLNISFDLVLCGEKATDGETGQVGIELAMLLNLPVLTYVSKFIAIEEQSIVAERTTEDAYEVWKVKLPAVLAVLRTVSEPRLPTLSGKKAALGKKVEIYTAKDLGFSQNEVGLRASPTRVVKVYNTKFSRNCFIYSGKDVSKGIKEIVEILKPYKGSAVK</sequence>
<dbReference type="eggNOG" id="COG2086">
    <property type="taxonomic scope" value="Bacteria"/>
</dbReference>
<evidence type="ECO:0000313" key="3">
    <source>
        <dbReference type="Proteomes" id="UP000002016"/>
    </source>
</evidence>
<dbReference type="AlphaFoldDB" id="A8F7W2"/>
<dbReference type="InterPro" id="IPR014729">
    <property type="entry name" value="Rossmann-like_a/b/a_fold"/>
</dbReference>
<dbReference type="SUPFAM" id="SSF52402">
    <property type="entry name" value="Adenine nucleotide alpha hydrolases-like"/>
    <property type="match status" value="1"/>
</dbReference>
<organism evidence="2 3">
    <name type="scientific">Pseudothermotoga lettingae (strain ATCC BAA-301 / DSM 14385 / NBRC 107922 / TMO)</name>
    <name type="common">Thermotoga lettingae</name>
    <dbReference type="NCBI Taxonomy" id="416591"/>
    <lineage>
        <taxon>Bacteria</taxon>
        <taxon>Thermotogati</taxon>
        <taxon>Thermotogota</taxon>
        <taxon>Thermotogae</taxon>
        <taxon>Thermotogales</taxon>
        <taxon>Thermotogaceae</taxon>
        <taxon>Pseudothermotoga</taxon>
    </lineage>
</organism>
<dbReference type="EMBL" id="CP000812">
    <property type="protein sequence ID" value="ABV34246.1"/>
    <property type="molecule type" value="Genomic_DNA"/>
</dbReference>
<dbReference type="RefSeq" id="WP_012003722.1">
    <property type="nucleotide sequence ID" value="NC_009828.1"/>
</dbReference>
<dbReference type="GO" id="GO:0009055">
    <property type="term" value="F:electron transfer activity"/>
    <property type="evidence" value="ECO:0007669"/>
    <property type="project" value="InterPro"/>
</dbReference>
<dbReference type="Gene3D" id="3.40.50.620">
    <property type="entry name" value="HUPs"/>
    <property type="match status" value="1"/>
</dbReference>
<dbReference type="OrthoDB" id="9804960at2"/>
<dbReference type="PIRSF" id="PIRSF000090">
    <property type="entry name" value="Beta-ETF"/>
    <property type="match status" value="1"/>
</dbReference>
<evidence type="ECO:0000313" key="2">
    <source>
        <dbReference type="EMBL" id="ABV34246.1"/>
    </source>
</evidence>
<dbReference type="STRING" id="416591.Tlet_1692"/>
<reference evidence="2 3" key="2">
    <citation type="journal article" date="2009" name="Proc. Natl. Acad. Sci. U.S.A.">
        <title>On the chimeric nature, thermophilic origin, and phylogenetic placement of the Thermotogales.</title>
        <authorList>
            <person name="Zhaxybayeva O."/>
            <person name="Swithers K.S."/>
            <person name="Lapierre P."/>
            <person name="Fournier G.P."/>
            <person name="Bickhart D.M."/>
            <person name="DeBoy R.T."/>
            <person name="Nelson K.E."/>
            <person name="Nesbo C.L."/>
            <person name="Doolittle W.F."/>
            <person name="Gogarten J.P."/>
            <person name="Noll K.M."/>
        </authorList>
    </citation>
    <scope>NUCLEOTIDE SEQUENCE [LARGE SCALE GENOMIC DNA]</scope>
    <source>
        <strain evidence="3">ATCC BAA-301 / DSM 14385 / NBRC 107922 / TMO</strain>
    </source>
</reference>
<dbReference type="PANTHER" id="PTHR21294">
    <property type="entry name" value="ELECTRON TRANSFER FLAVOPROTEIN BETA-SUBUNIT"/>
    <property type="match status" value="1"/>
</dbReference>
<accession>A8F7W2</accession>
<dbReference type="InterPro" id="IPR033948">
    <property type="entry name" value="ETF_beta_N"/>
</dbReference>
<protein>
    <submittedName>
        <fullName evidence="2">Electron transfer flavoprotein alpha/beta-subunit</fullName>
    </submittedName>
</protein>
<evidence type="ECO:0000259" key="1">
    <source>
        <dbReference type="SMART" id="SM00893"/>
    </source>
</evidence>
<name>A8F7W2_PSELT</name>
<reference evidence="2 3" key="1">
    <citation type="submission" date="2007-08" db="EMBL/GenBank/DDBJ databases">
        <title>Complete sequence of Thermotoga lettingae TMO.</title>
        <authorList>
            <consortium name="US DOE Joint Genome Institute"/>
            <person name="Copeland A."/>
            <person name="Lucas S."/>
            <person name="Lapidus A."/>
            <person name="Barry K."/>
            <person name="Glavina del Rio T."/>
            <person name="Dalin E."/>
            <person name="Tice H."/>
            <person name="Pitluck S."/>
            <person name="Foster B."/>
            <person name="Bruce D."/>
            <person name="Schmutz J."/>
            <person name="Larimer F."/>
            <person name="Land M."/>
            <person name="Hauser L."/>
            <person name="Kyrpides N."/>
            <person name="Mikhailova N."/>
            <person name="Nelson K."/>
            <person name="Gogarten J.P."/>
            <person name="Noll K."/>
            <person name="Richardson P."/>
        </authorList>
    </citation>
    <scope>NUCLEOTIDE SEQUENCE [LARGE SCALE GENOMIC DNA]</scope>
    <source>
        <strain evidence="3">ATCC BAA-301 / DSM 14385 / NBRC 107922 / TMO</strain>
    </source>
</reference>
<dbReference type="InterPro" id="IPR014730">
    <property type="entry name" value="ETF_a/b_N"/>
</dbReference>
<gene>
    <name evidence="2" type="ordered locus">Tlet_1692</name>
</gene>
<dbReference type="HOGENOM" id="CLU_060196_2_1_0"/>
<dbReference type="PANTHER" id="PTHR21294:SF17">
    <property type="entry name" value="PROTEIN FIXA"/>
    <property type="match status" value="1"/>
</dbReference>
<dbReference type="InterPro" id="IPR012255">
    <property type="entry name" value="ETF_b"/>
</dbReference>
<feature type="domain" description="Electron transfer flavoprotein alpha/beta-subunit N-terminal" evidence="1">
    <location>
        <begin position="22"/>
        <end position="214"/>
    </location>
</feature>